<protein>
    <submittedName>
        <fullName evidence="1">Uncharacterized protein</fullName>
    </submittedName>
</protein>
<organism evidence="1">
    <name type="scientific">Ixodes ricinus</name>
    <name type="common">Common tick</name>
    <name type="synonym">Acarus ricinus</name>
    <dbReference type="NCBI Taxonomy" id="34613"/>
    <lineage>
        <taxon>Eukaryota</taxon>
        <taxon>Metazoa</taxon>
        <taxon>Ecdysozoa</taxon>
        <taxon>Arthropoda</taxon>
        <taxon>Chelicerata</taxon>
        <taxon>Arachnida</taxon>
        <taxon>Acari</taxon>
        <taxon>Parasitiformes</taxon>
        <taxon>Ixodida</taxon>
        <taxon>Ixodoidea</taxon>
        <taxon>Ixodidae</taxon>
        <taxon>Ixodinae</taxon>
        <taxon>Ixodes</taxon>
    </lineage>
</organism>
<name>A0A6B0UI92_IXORI</name>
<sequence length="99" mass="11075">MKRSQKTRSWYCPSVLEVLAWWGPCGAPGCGCGCMTLLRGGARYSNMDWVCWESIFARSQGMGSVQKKSWLRALSLSYRLVGSRCSSRSSRSRAYGSFT</sequence>
<evidence type="ECO:0000313" key="1">
    <source>
        <dbReference type="EMBL" id="MXU87913.1"/>
    </source>
</evidence>
<dbReference type="AlphaFoldDB" id="A0A6B0UI92"/>
<dbReference type="EMBL" id="GIFC01005830">
    <property type="protein sequence ID" value="MXU87913.1"/>
    <property type="molecule type" value="Transcribed_RNA"/>
</dbReference>
<reference evidence="1" key="1">
    <citation type="submission" date="2019-12" db="EMBL/GenBank/DDBJ databases">
        <title>An insight into the sialome of adult female Ixodes ricinus ticks feeding for 6 days.</title>
        <authorList>
            <person name="Perner J."/>
            <person name="Ribeiro J.M.C."/>
        </authorList>
    </citation>
    <scope>NUCLEOTIDE SEQUENCE</scope>
    <source>
        <strain evidence="1">Semi-engorged</strain>
        <tissue evidence="1">Salivary glands</tissue>
    </source>
</reference>
<accession>A0A6B0UI92</accession>
<proteinExistence type="predicted"/>